<proteinExistence type="predicted"/>
<sequence>MILKRLEEWGVEPSQQSKKECGGTEITDGTRFLRVRFNDKVRSLPYSTKLDTVRGAEYFRVLHNRQVLSAGCVSSRSHLQRVPGVKCFNPGVVEDISEASEMEEGELEEGPVDTKVFGSPNDEPRGRGMRRNRSEEKKTSSENAGRAVDAKWTRRGRRRKRVSSTEGELGKDTGLR</sequence>
<name>A0A7J5XZJ9_DISMA</name>
<organism evidence="2 3">
    <name type="scientific">Dissostichus mawsoni</name>
    <name type="common">Antarctic cod</name>
    <dbReference type="NCBI Taxonomy" id="36200"/>
    <lineage>
        <taxon>Eukaryota</taxon>
        <taxon>Metazoa</taxon>
        <taxon>Chordata</taxon>
        <taxon>Craniata</taxon>
        <taxon>Vertebrata</taxon>
        <taxon>Euteleostomi</taxon>
        <taxon>Actinopterygii</taxon>
        <taxon>Neopterygii</taxon>
        <taxon>Teleostei</taxon>
        <taxon>Neoteleostei</taxon>
        <taxon>Acanthomorphata</taxon>
        <taxon>Eupercaria</taxon>
        <taxon>Perciformes</taxon>
        <taxon>Notothenioidei</taxon>
        <taxon>Nototheniidae</taxon>
        <taxon>Dissostichus</taxon>
    </lineage>
</organism>
<evidence type="ECO:0000313" key="2">
    <source>
        <dbReference type="EMBL" id="KAF3842500.1"/>
    </source>
</evidence>
<protein>
    <submittedName>
        <fullName evidence="2">Uncharacterized protein</fullName>
    </submittedName>
</protein>
<dbReference type="EMBL" id="JAAKFY010000019">
    <property type="protein sequence ID" value="KAF3842500.1"/>
    <property type="molecule type" value="Genomic_DNA"/>
</dbReference>
<feature type="compositionally biased region" description="Basic residues" evidence="1">
    <location>
        <begin position="153"/>
        <end position="162"/>
    </location>
</feature>
<keyword evidence="3" id="KW-1185">Reference proteome</keyword>
<feature type="compositionally biased region" description="Basic and acidic residues" evidence="1">
    <location>
        <begin position="122"/>
        <end position="140"/>
    </location>
</feature>
<dbReference type="AlphaFoldDB" id="A0A7J5XZJ9"/>
<evidence type="ECO:0000313" key="3">
    <source>
        <dbReference type="Proteomes" id="UP000518266"/>
    </source>
</evidence>
<reference evidence="2 3" key="1">
    <citation type="submission" date="2020-03" db="EMBL/GenBank/DDBJ databases">
        <title>Dissostichus mawsoni Genome sequencing and assembly.</title>
        <authorList>
            <person name="Park H."/>
        </authorList>
    </citation>
    <scope>NUCLEOTIDE SEQUENCE [LARGE SCALE GENOMIC DNA]</scope>
    <source>
        <strain evidence="2">DM0001</strain>
        <tissue evidence="2">Muscle</tissue>
    </source>
</reference>
<feature type="compositionally biased region" description="Acidic residues" evidence="1">
    <location>
        <begin position="98"/>
        <end position="111"/>
    </location>
</feature>
<evidence type="ECO:0000256" key="1">
    <source>
        <dbReference type="SAM" id="MobiDB-lite"/>
    </source>
</evidence>
<accession>A0A7J5XZJ9</accession>
<comment type="caution">
    <text evidence="2">The sequence shown here is derived from an EMBL/GenBank/DDBJ whole genome shotgun (WGS) entry which is preliminary data.</text>
</comment>
<feature type="region of interest" description="Disordered" evidence="1">
    <location>
        <begin position="98"/>
        <end position="176"/>
    </location>
</feature>
<gene>
    <name evidence="2" type="ORF">F7725_024451</name>
</gene>
<dbReference type="Proteomes" id="UP000518266">
    <property type="component" value="Unassembled WGS sequence"/>
</dbReference>
<dbReference type="OrthoDB" id="8912020at2759"/>